<organism evidence="1 2">
    <name type="scientific">Thermospira aquatica</name>
    <dbReference type="NCBI Taxonomy" id="2828656"/>
    <lineage>
        <taxon>Bacteria</taxon>
        <taxon>Pseudomonadati</taxon>
        <taxon>Spirochaetota</taxon>
        <taxon>Spirochaetia</taxon>
        <taxon>Brevinematales</taxon>
        <taxon>Thermospiraceae</taxon>
        <taxon>Thermospira</taxon>
    </lineage>
</organism>
<evidence type="ECO:0000313" key="2">
    <source>
        <dbReference type="Proteomes" id="UP001056539"/>
    </source>
</evidence>
<protein>
    <recommendedName>
        <fullName evidence="3">Lipoprotein</fullName>
    </recommendedName>
</protein>
<reference evidence="1" key="2">
    <citation type="submission" date="2022-06" db="EMBL/GenBank/DDBJ databases">
        <title>Thermospira aquatica gen. nov., sp. nov.</title>
        <authorList>
            <person name="Ben Ali Gam Z."/>
            <person name="Labat M."/>
        </authorList>
    </citation>
    <scope>NUCLEOTIDE SEQUENCE</scope>
    <source>
        <strain evidence="1">F1F22</strain>
    </source>
</reference>
<proteinExistence type="predicted"/>
<dbReference type="PROSITE" id="PS51257">
    <property type="entry name" value="PROKAR_LIPOPROTEIN"/>
    <property type="match status" value="1"/>
</dbReference>
<gene>
    <name evidence="1" type="ORF">KDW03_01930</name>
</gene>
<name>A0AAX3BEN0_9SPIR</name>
<keyword evidence="2" id="KW-1185">Reference proteome</keyword>
<dbReference type="AlphaFoldDB" id="A0AAX3BEN0"/>
<evidence type="ECO:0008006" key="3">
    <source>
        <dbReference type="Google" id="ProtNLM"/>
    </source>
</evidence>
<sequence length="156" mass="18515">MKRMLMIMGVILYAFGLTACEAKKKVPEEKVVTEEKKLTKEEEENIKIAITKINKDIIQALKKKKSLFSFTNHLGDTVVYFDGTTEMYFPITNIDKLRELDKKFDYEYFIRALQEQELLVFEDWVNGYGVYYRYDKKRGKWVIDEFSFVGEEGMEE</sequence>
<dbReference type="RefSeq" id="WP_271435711.1">
    <property type="nucleotide sequence ID" value="NZ_CP073355.1"/>
</dbReference>
<dbReference type="KEGG" id="taqu:KDW03_01930"/>
<evidence type="ECO:0000313" key="1">
    <source>
        <dbReference type="EMBL" id="URA10585.1"/>
    </source>
</evidence>
<dbReference type="EMBL" id="CP073355">
    <property type="protein sequence ID" value="URA10585.1"/>
    <property type="molecule type" value="Genomic_DNA"/>
</dbReference>
<dbReference type="Proteomes" id="UP001056539">
    <property type="component" value="Chromosome"/>
</dbReference>
<accession>A0AAX3BEN0</accession>
<reference evidence="1" key="1">
    <citation type="submission" date="2021-04" db="EMBL/GenBank/DDBJ databases">
        <authorList>
            <person name="Postec A."/>
        </authorList>
    </citation>
    <scope>NUCLEOTIDE SEQUENCE</scope>
    <source>
        <strain evidence="1">F1F22</strain>
    </source>
</reference>